<organism evidence="1 2">
    <name type="scientific">Halogranum amylolyticum</name>
    <dbReference type="NCBI Taxonomy" id="660520"/>
    <lineage>
        <taxon>Archaea</taxon>
        <taxon>Methanobacteriati</taxon>
        <taxon>Methanobacteriota</taxon>
        <taxon>Stenosarchaea group</taxon>
        <taxon>Halobacteria</taxon>
        <taxon>Halobacteriales</taxon>
        <taxon>Haloferacaceae</taxon>
    </lineage>
</organism>
<proteinExistence type="predicted"/>
<accession>A0A1H8W4W1</accession>
<protein>
    <submittedName>
        <fullName evidence="1">Uncharacterized protein</fullName>
    </submittedName>
</protein>
<keyword evidence="2" id="KW-1185">Reference proteome</keyword>
<sequence>MFSKQTERAQRLAELLQREIGDELRAVVYYSTDTELFQDSGTYELVYLRGDETVPTEQTELKTVMEATGMESLGRTIRHQHGDHDTLNFVVKNYDTVTETFFFLSACEGVAVSLEPSVFISKNPLMDDCLAALVL</sequence>
<dbReference type="InterPro" id="IPR055944">
    <property type="entry name" value="DUF7522"/>
</dbReference>
<evidence type="ECO:0000313" key="1">
    <source>
        <dbReference type="EMBL" id="SEP22487.1"/>
    </source>
</evidence>
<dbReference type="Pfam" id="PF24366">
    <property type="entry name" value="DUF7522"/>
    <property type="match status" value="1"/>
</dbReference>
<gene>
    <name evidence="1" type="ORF">SAMN04487948_12315</name>
</gene>
<dbReference type="AlphaFoldDB" id="A0A1H8W4W1"/>
<reference evidence="2" key="1">
    <citation type="submission" date="2016-10" db="EMBL/GenBank/DDBJ databases">
        <authorList>
            <person name="Varghese N."/>
            <person name="Submissions S."/>
        </authorList>
    </citation>
    <scope>NUCLEOTIDE SEQUENCE [LARGE SCALE GENOMIC DNA]</scope>
    <source>
        <strain evidence="2">CGMCC 1.10121</strain>
    </source>
</reference>
<dbReference type="OrthoDB" id="199238at2157"/>
<dbReference type="RefSeq" id="WP_089827557.1">
    <property type="nucleotide sequence ID" value="NZ_FODV01000023.1"/>
</dbReference>
<name>A0A1H8W4W1_9EURY</name>
<evidence type="ECO:0000313" key="2">
    <source>
        <dbReference type="Proteomes" id="UP000199126"/>
    </source>
</evidence>
<dbReference type="EMBL" id="FODV01000023">
    <property type="protein sequence ID" value="SEP22487.1"/>
    <property type="molecule type" value="Genomic_DNA"/>
</dbReference>
<dbReference type="Proteomes" id="UP000199126">
    <property type="component" value="Unassembled WGS sequence"/>
</dbReference>